<accession>A0A9P5F1J7</accession>
<comment type="caution">
    <text evidence="1">The sequence shown here is derived from an EMBL/GenBank/DDBJ whole genome shotgun (WGS) entry which is preliminary data.</text>
</comment>
<keyword evidence="2" id="KW-1185">Reference proteome</keyword>
<protein>
    <submittedName>
        <fullName evidence="1">Uncharacterized protein</fullName>
    </submittedName>
</protein>
<dbReference type="EMBL" id="QPMT01000005">
    <property type="protein sequence ID" value="KAF4863903.1"/>
    <property type="molecule type" value="Genomic_DNA"/>
</dbReference>
<dbReference type="AlphaFoldDB" id="A0A9P5F1J7"/>
<proteinExistence type="predicted"/>
<organism evidence="1 2">
    <name type="scientific">Colletotrichum siamense</name>
    <name type="common">Anthracnose fungus</name>
    <dbReference type="NCBI Taxonomy" id="690259"/>
    <lineage>
        <taxon>Eukaryota</taxon>
        <taxon>Fungi</taxon>
        <taxon>Dikarya</taxon>
        <taxon>Ascomycota</taxon>
        <taxon>Pezizomycotina</taxon>
        <taxon>Sordariomycetes</taxon>
        <taxon>Hypocreomycetidae</taxon>
        <taxon>Glomerellales</taxon>
        <taxon>Glomerellaceae</taxon>
        <taxon>Colletotrichum</taxon>
        <taxon>Colletotrichum gloeosporioides species complex</taxon>
    </lineage>
</organism>
<evidence type="ECO:0000313" key="2">
    <source>
        <dbReference type="Proteomes" id="UP000711996"/>
    </source>
</evidence>
<sequence length="116" mass="13074">MGAHLALHDIHPVPYFAQMGSCVLVCIDFGRRSAAGSQICLNGEERKRRKLWRLESWIRDLGNELARRSWYLCNCWIRYGPFDEAAGIESRGVVYCVLHQPQVQQPGGREEAGAGS</sequence>
<gene>
    <name evidence="1" type="ORF">CGCSCA2_v002493</name>
</gene>
<name>A0A9P5F1J7_COLSI</name>
<reference evidence="1" key="1">
    <citation type="submission" date="2019-06" db="EMBL/GenBank/DDBJ databases">
        <authorList>
            <person name="Gan P."/>
            <person name="Shirasu K."/>
        </authorList>
    </citation>
    <scope>NUCLEOTIDE SEQUENCE [LARGE SCALE GENOMIC DNA]</scope>
    <source>
        <strain evidence="1">CAD2</strain>
    </source>
</reference>
<evidence type="ECO:0000313" key="1">
    <source>
        <dbReference type="EMBL" id="KAF4863903.1"/>
    </source>
</evidence>
<dbReference type="Proteomes" id="UP000711996">
    <property type="component" value="Unassembled WGS sequence"/>
</dbReference>